<accession>A0A4R3MYD6</accession>
<organism evidence="2 3">
    <name type="scientific">Thiobaca trueperi</name>
    <dbReference type="NCBI Taxonomy" id="127458"/>
    <lineage>
        <taxon>Bacteria</taxon>
        <taxon>Pseudomonadati</taxon>
        <taxon>Pseudomonadota</taxon>
        <taxon>Gammaproteobacteria</taxon>
        <taxon>Chromatiales</taxon>
        <taxon>Chromatiaceae</taxon>
        <taxon>Thiobaca</taxon>
    </lineage>
</organism>
<dbReference type="EMBL" id="SMAO01000005">
    <property type="protein sequence ID" value="TCT20847.1"/>
    <property type="molecule type" value="Genomic_DNA"/>
</dbReference>
<dbReference type="AlphaFoldDB" id="A0A4R3MYD6"/>
<sequence>MKALSIRELKNNPSAALRDAQTDDLVVVMNRQQPQALLVDLARLGAADLSGVKFALAVALFRQGNVSLGYAARIAGLSVSAMIERLGRMGIPIVNVDDRELDHDLSAIETWQCRQSA</sequence>
<dbReference type="Pfam" id="PF03683">
    <property type="entry name" value="UPF0175"/>
    <property type="match status" value="1"/>
</dbReference>
<proteinExistence type="inferred from homology"/>
<keyword evidence="3" id="KW-1185">Reference proteome</keyword>
<name>A0A4R3MYD6_9GAMM</name>
<dbReference type="SUPFAM" id="SSF143120">
    <property type="entry name" value="YefM-like"/>
    <property type="match status" value="1"/>
</dbReference>
<dbReference type="OrthoDB" id="8908881at2"/>
<dbReference type="InterPro" id="IPR005368">
    <property type="entry name" value="UPF0175"/>
</dbReference>
<protein>
    <submittedName>
        <fullName evidence="2">Uncharacterized protein UPF0175</fullName>
    </submittedName>
</protein>
<gene>
    <name evidence="2" type="ORF">EDC35_105291</name>
</gene>
<dbReference type="RefSeq" id="WP_132977447.1">
    <property type="nucleotide sequence ID" value="NZ_SMAO01000005.1"/>
</dbReference>
<comment type="similarity">
    <text evidence="1">Belongs to the phD/YefM antitoxin family.</text>
</comment>
<comment type="caution">
    <text evidence="2">The sequence shown here is derived from an EMBL/GenBank/DDBJ whole genome shotgun (WGS) entry which is preliminary data.</text>
</comment>
<evidence type="ECO:0000313" key="2">
    <source>
        <dbReference type="EMBL" id="TCT20847.1"/>
    </source>
</evidence>
<dbReference type="InterPro" id="IPR036165">
    <property type="entry name" value="YefM-like_sf"/>
</dbReference>
<dbReference type="Proteomes" id="UP000295717">
    <property type="component" value="Unassembled WGS sequence"/>
</dbReference>
<evidence type="ECO:0000256" key="1">
    <source>
        <dbReference type="ARBA" id="ARBA00009981"/>
    </source>
</evidence>
<reference evidence="2 3" key="1">
    <citation type="submission" date="2019-03" db="EMBL/GenBank/DDBJ databases">
        <title>Genomic Encyclopedia of Type Strains, Phase IV (KMG-IV): sequencing the most valuable type-strain genomes for metagenomic binning, comparative biology and taxonomic classification.</title>
        <authorList>
            <person name="Goeker M."/>
        </authorList>
    </citation>
    <scope>NUCLEOTIDE SEQUENCE [LARGE SCALE GENOMIC DNA]</scope>
    <source>
        <strain evidence="2 3">DSM 13587</strain>
    </source>
</reference>
<evidence type="ECO:0000313" key="3">
    <source>
        <dbReference type="Proteomes" id="UP000295717"/>
    </source>
</evidence>